<keyword evidence="1" id="KW-0732">Signal</keyword>
<feature type="signal peptide" evidence="1">
    <location>
        <begin position="1"/>
        <end position="21"/>
    </location>
</feature>
<dbReference type="Gene3D" id="3.40.50.880">
    <property type="match status" value="1"/>
</dbReference>
<accession>A0AAP2DP78</accession>
<dbReference type="Proteomes" id="UP001319200">
    <property type="component" value="Unassembled WGS sequence"/>
</dbReference>
<gene>
    <name evidence="2" type="ORF">KK083_19295</name>
</gene>
<comment type="caution">
    <text evidence="2">The sequence shown here is derived from an EMBL/GenBank/DDBJ whole genome shotgun (WGS) entry which is preliminary data.</text>
</comment>
<sequence length="296" mass="33249">MRSVTILCIVLSVWFALPCQAQMDEAYRLANEMVREKLAREDTANIRILDGLKTSDVIVVDGSYDHIHNVLESLKIPFARIGQHDLLKAKLEPHQTVFVNCSASFPNGAARKLAAFVAAGGMLITTDWALTHVIEAAFPNTIAYNRVPTGDDVVRIEVTDRKDSLLSGFLDEKAAPVWWLESSSYPIKVLDKERVKVLIRSAELKQKYGEEAVVVSFDHGKGTVYHMISHFYLQRTETRDQRQTLAASEYFKDKGASSEKIRKAEATKVTYGEIQSANTSADFVSRMIIKQKKKIK</sequence>
<dbReference type="EMBL" id="JAHESF010000020">
    <property type="protein sequence ID" value="MBT1699049.1"/>
    <property type="molecule type" value="Genomic_DNA"/>
</dbReference>
<evidence type="ECO:0000313" key="3">
    <source>
        <dbReference type="Proteomes" id="UP001319200"/>
    </source>
</evidence>
<proteinExistence type="predicted"/>
<reference evidence="2 3" key="1">
    <citation type="submission" date="2021-05" db="EMBL/GenBank/DDBJ databases">
        <title>A Polyphasic approach of four new species of the genus Ohtaekwangia: Ohtaekwangia histidinii sp. nov., Ohtaekwangia cretensis sp. nov., Ohtaekwangia indiensis sp. nov., Ohtaekwangia reichenbachii sp. nov. from diverse environment.</title>
        <authorList>
            <person name="Octaviana S."/>
        </authorList>
    </citation>
    <scope>NUCLEOTIDE SEQUENCE [LARGE SCALE GENOMIC DNA]</scope>
    <source>
        <strain evidence="2 3">PWU4</strain>
    </source>
</reference>
<dbReference type="RefSeq" id="WP_254166410.1">
    <property type="nucleotide sequence ID" value="NZ_JAHESF010000020.1"/>
</dbReference>
<name>A0AAP2DP78_9BACT</name>
<evidence type="ECO:0008006" key="4">
    <source>
        <dbReference type="Google" id="ProtNLM"/>
    </source>
</evidence>
<feature type="chain" id="PRO_5042828443" description="Rhodanese domain-containing protein" evidence="1">
    <location>
        <begin position="22"/>
        <end position="296"/>
    </location>
</feature>
<protein>
    <recommendedName>
        <fullName evidence="4">Rhodanese domain-containing protein</fullName>
    </recommendedName>
</protein>
<organism evidence="2 3">
    <name type="scientific">Chryseosolibacter histidini</name>
    <dbReference type="NCBI Taxonomy" id="2782349"/>
    <lineage>
        <taxon>Bacteria</taxon>
        <taxon>Pseudomonadati</taxon>
        <taxon>Bacteroidota</taxon>
        <taxon>Cytophagia</taxon>
        <taxon>Cytophagales</taxon>
        <taxon>Chryseotaleaceae</taxon>
        <taxon>Chryseosolibacter</taxon>
    </lineage>
</organism>
<evidence type="ECO:0000313" key="2">
    <source>
        <dbReference type="EMBL" id="MBT1699049.1"/>
    </source>
</evidence>
<keyword evidence="3" id="KW-1185">Reference proteome</keyword>
<evidence type="ECO:0000256" key="1">
    <source>
        <dbReference type="SAM" id="SignalP"/>
    </source>
</evidence>
<dbReference type="InterPro" id="IPR029062">
    <property type="entry name" value="Class_I_gatase-like"/>
</dbReference>
<dbReference type="AlphaFoldDB" id="A0AAP2DP78"/>